<evidence type="ECO:0000256" key="1">
    <source>
        <dbReference type="ARBA" id="ARBA00006484"/>
    </source>
</evidence>
<sequence>MGDPMDFSGKVVLVTGGGKGVGRGISQRFLQGGAEVVICGRNAPDSLPAHGAHEAVFLPCDVRDLEQLQAMLDTIVERFGRLDVLVNNAGGAPHAEAATASPRFSESIIRLNLLAPLNLCQLANRVMQAQPQGGAIINICSVSATRPSPGTAAYGAAKAGLLNLTRSLAVEWAPKVRVNAVTAGLILTEQAELHYGDAAGMARVAAGIPLQRLATPGDIGDACLYLASPLASYVSGADICVHGGGEKPAFLDAAGVN</sequence>
<dbReference type="KEGG" id="pre:PCA10_13800"/>
<dbReference type="InterPro" id="IPR036291">
    <property type="entry name" value="NAD(P)-bd_dom_sf"/>
</dbReference>
<dbReference type="HOGENOM" id="CLU_010194_1_1_6"/>
<dbReference type="SMART" id="SM00822">
    <property type="entry name" value="PKS_KR"/>
    <property type="match status" value="1"/>
</dbReference>
<protein>
    <submittedName>
        <fullName evidence="4">Putative oxidoreductase</fullName>
    </submittedName>
</protein>
<dbReference type="InterPro" id="IPR057326">
    <property type="entry name" value="KR_dom"/>
</dbReference>
<proteinExistence type="inferred from homology"/>
<dbReference type="InterPro" id="IPR002347">
    <property type="entry name" value="SDR_fam"/>
</dbReference>
<dbReference type="SUPFAM" id="SSF51735">
    <property type="entry name" value="NAD(P)-binding Rossmann-fold domains"/>
    <property type="match status" value="1"/>
</dbReference>
<dbReference type="Pfam" id="PF13561">
    <property type="entry name" value="adh_short_C2"/>
    <property type="match status" value="1"/>
</dbReference>
<dbReference type="Proteomes" id="UP000015503">
    <property type="component" value="Chromosome"/>
</dbReference>
<evidence type="ECO:0000313" key="5">
    <source>
        <dbReference type="Proteomes" id="UP000015503"/>
    </source>
</evidence>
<gene>
    <name evidence="4" type="ORF">PCA10_13800</name>
</gene>
<dbReference type="CDD" id="cd05233">
    <property type="entry name" value="SDR_c"/>
    <property type="match status" value="1"/>
</dbReference>
<evidence type="ECO:0000259" key="3">
    <source>
        <dbReference type="SMART" id="SM00822"/>
    </source>
</evidence>
<dbReference type="PRINTS" id="PR00081">
    <property type="entry name" value="GDHRDH"/>
</dbReference>
<dbReference type="OrthoDB" id="9806974at2"/>
<comment type="similarity">
    <text evidence="1">Belongs to the short-chain dehydrogenases/reductases (SDR) family.</text>
</comment>
<dbReference type="RefSeq" id="WP_016491314.1">
    <property type="nucleotide sequence ID" value="NC_021499.1"/>
</dbReference>
<dbReference type="Gene3D" id="3.40.50.720">
    <property type="entry name" value="NAD(P)-binding Rossmann-like Domain"/>
    <property type="match status" value="1"/>
</dbReference>
<accession>S6ADB1</accession>
<evidence type="ECO:0000256" key="2">
    <source>
        <dbReference type="ARBA" id="ARBA00023002"/>
    </source>
</evidence>
<feature type="domain" description="Ketoreductase" evidence="3">
    <location>
        <begin position="10"/>
        <end position="189"/>
    </location>
</feature>
<dbReference type="EMBL" id="AP013068">
    <property type="protein sequence ID" value="BAN47112.1"/>
    <property type="molecule type" value="Genomic_DNA"/>
</dbReference>
<dbReference type="STRING" id="1245471.PCA10_13800"/>
<dbReference type="GO" id="GO:0016491">
    <property type="term" value="F:oxidoreductase activity"/>
    <property type="evidence" value="ECO:0007669"/>
    <property type="project" value="UniProtKB-KW"/>
</dbReference>
<name>S6ADB1_METRE</name>
<dbReference type="PANTHER" id="PTHR43639">
    <property type="entry name" value="OXIDOREDUCTASE, SHORT-CHAIN DEHYDROGENASE/REDUCTASE FAMILY (AFU_ORTHOLOGUE AFUA_5G02870)"/>
    <property type="match status" value="1"/>
</dbReference>
<keyword evidence="5" id="KW-1185">Reference proteome</keyword>
<dbReference type="AlphaFoldDB" id="S6ADB1"/>
<evidence type="ECO:0000313" key="4">
    <source>
        <dbReference type="EMBL" id="BAN47112.1"/>
    </source>
</evidence>
<dbReference type="eggNOG" id="COG1028">
    <property type="taxonomic scope" value="Bacteria"/>
</dbReference>
<dbReference type="NCBIfam" id="NF005893">
    <property type="entry name" value="PRK07856.1"/>
    <property type="match status" value="1"/>
</dbReference>
<organism evidence="4 5">
    <name type="scientific">Metapseudomonas resinovorans NBRC 106553</name>
    <dbReference type="NCBI Taxonomy" id="1245471"/>
    <lineage>
        <taxon>Bacteria</taxon>
        <taxon>Pseudomonadati</taxon>
        <taxon>Pseudomonadota</taxon>
        <taxon>Gammaproteobacteria</taxon>
        <taxon>Pseudomonadales</taxon>
        <taxon>Pseudomonadaceae</taxon>
        <taxon>Metapseudomonas</taxon>
    </lineage>
</organism>
<keyword evidence="2" id="KW-0560">Oxidoreductase</keyword>
<dbReference type="PRINTS" id="PR00080">
    <property type="entry name" value="SDRFAMILY"/>
</dbReference>
<dbReference type="PANTHER" id="PTHR43639:SF1">
    <property type="entry name" value="SHORT-CHAIN DEHYDROGENASE_REDUCTASE FAMILY PROTEIN"/>
    <property type="match status" value="1"/>
</dbReference>
<dbReference type="PROSITE" id="PS00061">
    <property type="entry name" value="ADH_SHORT"/>
    <property type="match status" value="1"/>
</dbReference>
<dbReference type="InterPro" id="IPR020904">
    <property type="entry name" value="Sc_DH/Rdtase_CS"/>
</dbReference>
<dbReference type="NCBIfam" id="NF005559">
    <property type="entry name" value="PRK07231.1"/>
    <property type="match status" value="1"/>
</dbReference>
<reference evidence="4 5" key="1">
    <citation type="journal article" date="2013" name="Genome Announc.">
        <title>Complete Genome Sequence of the Carbazole Degrader Pseudomonas resinovorans Strain CA10 (NBRC 106553).</title>
        <authorList>
            <person name="Shintani M."/>
            <person name="Hosoyama A."/>
            <person name="Ohji S."/>
            <person name="Tsuchikane K."/>
            <person name="Takarada H."/>
            <person name="Yamazoe A."/>
            <person name="Fujita N."/>
            <person name="Nojiri H."/>
        </authorList>
    </citation>
    <scope>NUCLEOTIDE SEQUENCE [LARGE SCALE GENOMIC DNA]</scope>
    <source>
        <strain evidence="4 5">NBRC 106553</strain>
    </source>
</reference>
<dbReference type="PATRIC" id="fig|1245471.3.peg.1395"/>
<dbReference type="FunFam" id="3.40.50.720:FF:000084">
    <property type="entry name" value="Short-chain dehydrogenase reductase"/>
    <property type="match status" value="1"/>
</dbReference>